<evidence type="ECO:0000256" key="1">
    <source>
        <dbReference type="SAM" id="SignalP"/>
    </source>
</evidence>
<keyword evidence="4" id="KW-1185">Reference proteome</keyword>
<dbReference type="Pfam" id="PF10528">
    <property type="entry name" value="GLEYA"/>
    <property type="match status" value="1"/>
</dbReference>
<evidence type="ECO:0000313" key="4">
    <source>
        <dbReference type="Proteomes" id="UP001610334"/>
    </source>
</evidence>
<dbReference type="EMBL" id="JBFXLT010000045">
    <property type="protein sequence ID" value="KAL2812749.1"/>
    <property type="molecule type" value="Genomic_DNA"/>
</dbReference>
<organism evidence="3 4">
    <name type="scientific">Aspergillus granulosus</name>
    <dbReference type="NCBI Taxonomy" id="176169"/>
    <lineage>
        <taxon>Eukaryota</taxon>
        <taxon>Fungi</taxon>
        <taxon>Dikarya</taxon>
        <taxon>Ascomycota</taxon>
        <taxon>Pezizomycotina</taxon>
        <taxon>Eurotiomycetes</taxon>
        <taxon>Eurotiomycetidae</taxon>
        <taxon>Eurotiales</taxon>
        <taxon>Aspergillaceae</taxon>
        <taxon>Aspergillus</taxon>
        <taxon>Aspergillus subgen. Nidulantes</taxon>
    </lineage>
</organism>
<sequence length="319" mass="34480">MKNSAFAFSVILIFNASLALAQGLFPFLWCTSTTTLSLSGSYTVTATSTVGTATRTVTKTALPTVSIQTITTTNYTPTSISCVGTATTLTPSRAPIIPFQERQAIPTNDCPVATIIPPTIPWQPCTKLTGSFEIVMDVTTVTTSGISTTTVTPSHVITVTETWIQATPTSYDGVNYYQYINDYYYPDGVGGCANCGYGGGGYDTADWNGNYSYYTSGRTRNINFQSQNYLNWETIYCQLLGQSSATWCAQWTVVFQGYLYAQNAGSYTVAPDLGEDNAILFWGGEKAYSEYANENADGGVSYTQPEGLPHSFDYELAAG</sequence>
<name>A0ABR4HBB1_9EURO</name>
<gene>
    <name evidence="3" type="ORF">BJX63DRAFT_432446</name>
</gene>
<dbReference type="Proteomes" id="UP001610334">
    <property type="component" value="Unassembled WGS sequence"/>
</dbReference>
<feature type="signal peptide" evidence="1">
    <location>
        <begin position="1"/>
        <end position="21"/>
    </location>
</feature>
<feature type="chain" id="PRO_5045910140" description="GLEYA adhesin domain-containing protein" evidence="1">
    <location>
        <begin position="22"/>
        <end position="319"/>
    </location>
</feature>
<accession>A0ABR4HBB1</accession>
<proteinExistence type="predicted"/>
<dbReference type="InterPro" id="IPR018871">
    <property type="entry name" value="GLEYA_adhesin_domain"/>
</dbReference>
<reference evidence="3 4" key="1">
    <citation type="submission" date="2024-07" db="EMBL/GenBank/DDBJ databases">
        <title>Section-level genome sequencing and comparative genomics of Aspergillus sections Usti and Cavernicolus.</title>
        <authorList>
            <consortium name="Lawrence Berkeley National Laboratory"/>
            <person name="Nybo J.L."/>
            <person name="Vesth T.C."/>
            <person name="Theobald S."/>
            <person name="Frisvad J.C."/>
            <person name="Larsen T.O."/>
            <person name="Kjaerboelling I."/>
            <person name="Rothschild-Mancinelli K."/>
            <person name="Lyhne E.K."/>
            <person name="Kogle M.E."/>
            <person name="Barry K."/>
            <person name="Clum A."/>
            <person name="Na H."/>
            <person name="Ledsgaard L."/>
            <person name="Lin J."/>
            <person name="Lipzen A."/>
            <person name="Kuo A."/>
            <person name="Riley R."/>
            <person name="Mondo S."/>
            <person name="Labutti K."/>
            <person name="Haridas S."/>
            <person name="Pangalinan J."/>
            <person name="Salamov A.A."/>
            <person name="Simmons B.A."/>
            <person name="Magnuson J.K."/>
            <person name="Chen J."/>
            <person name="Drula E."/>
            <person name="Henrissat B."/>
            <person name="Wiebenga A."/>
            <person name="Lubbers R.J."/>
            <person name="Gomes A.C."/>
            <person name="Makela M.R."/>
            <person name="Stajich J."/>
            <person name="Grigoriev I.V."/>
            <person name="Mortensen U.H."/>
            <person name="De Vries R.P."/>
            <person name="Baker S.E."/>
            <person name="Andersen M.R."/>
        </authorList>
    </citation>
    <scope>NUCLEOTIDE SEQUENCE [LARGE SCALE GENOMIC DNA]</scope>
    <source>
        <strain evidence="3 4">CBS 588.65</strain>
    </source>
</reference>
<feature type="domain" description="GLEYA adhesin" evidence="2">
    <location>
        <begin position="252"/>
        <end position="319"/>
    </location>
</feature>
<evidence type="ECO:0000259" key="2">
    <source>
        <dbReference type="Pfam" id="PF10528"/>
    </source>
</evidence>
<evidence type="ECO:0000313" key="3">
    <source>
        <dbReference type="EMBL" id="KAL2812749.1"/>
    </source>
</evidence>
<protein>
    <recommendedName>
        <fullName evidence="2">GLEYA adhesin domain-containing protein</fullName>
    </recommendedName>
</protein>
<keyword evidence="1" id="KW-0732">Signal</keyword>
<comment type="caution">
    <text evidence="3">The sequence shown here is derived from an EMBL/GenBank/DDBJ whole genome shotgun (WGS) entry which is preliminary data.</text>
</comment>